<protein>
    <submittedName>
        <fullName evidence="3">Translation initiation factor IF-2-like</fullName>
    </submittedName>
</protein>
<sequence length="433" mass="46229">MPNSKRTLDHDTEAHTLSGQGLFFAPANYSVNAGCWGTVGVKRIGTTADAQRVSEKCVDRGLNNECHKLKSVNEKCPGCGRSPFVLGHPGASTPAPSSNRASRDLSLCRGSRTQLLAGKPHPWGWRWGGNDENPLSYGGPQAGPRVNPVRPLRAGAQVHRPEGSAYGPRPPPRPDPPRAPPAPPRAAPPFAGSVPEGGYGALSLACTFSPGCSPRGRGAQRWGPSWGRVRRPRPWAPSRRLGAHNAVSRRRAGRPGWICAWQAGTACAFGNCGARPRGQRLGSLAPLVSCCLPTAPSLRVCEYVQTGGRGRFRRARGARLGNAQGAGIPRASPSSWCPTDQRGHKANWEGCERHDQIAELHRLCPPLFTVRLRGYTAPSELLTAILGAYCIFPSENKPHMATAPLPPWIGIRAAQGARCRSEVAIPAGCPLHT</sequence>
<dbReference type="GeneID" id="118905777"/>
<dbReference type="Proteomes" id="UP000694857">
    <property type="component" value="Chromosome 13"/>
</dbReference>
<accession>A0A8B8Z8F4</accession>
<keyword evidence="2" id="KW-1185">Reference proteome</keyword>
<evidence type="ECO:0000256" key="1">
    <source>
        <dbReference type="SAM" id="MobiDB-lite"/>
    </source>
</evidence>
<dbReference type="RefSeq" id="XP_036728470.1">
    <property type="nucleotide sequence ID" value="XM_036872575.1"/>
</dbReference>
<gene>
    <name evidence="3" type="primary">LOC118905777</name>
</gene>
<dbReference type="KEGG" id="bmus:118905777"/>
<evidence type="ECO:0000313" key="3">
    <source>
        <dbReference type="RefSeq" id="XP_036728470.1"/>
    </source>
</evidence>
<organism evidence="2 3">
    <name type="scientific">Balaenoptera musculus</name>
    <name type="common">Blue whale</name>
    <dbReference type="NCBI Taxonomy" id="9771"/>
    <lineage>
        <taxon>Eukaryota</taxon>
        <taxon>Metazoa</taxon>
        <taxon>Chordata</taxon>
        <taxon>Craniata</taxon>
        <taxon>Vertebrata</taxon>
        <taxon>Euteleostomi</taxon>
        <taxon>Mammalia</taxon>
        <taxon>Eutheria</taxon>
        <taxon>Laurasiatheria</taxon>
        <taxon>Artiodactyla</taxon>
        <taxon>Whippomorpha</taxon>
        <taxon>Cetacea</taxon>
        <taxon>Mysticeti</taxon>
        <taxon>Balaenopteridae</taxon>
        <taxon>Balaenoptera</taxon>
    </lineage>
</organism>
<feature type="compositionally biased region" description="Pro residues" evidence="1">
    <location>
        <begin position="168"/>
        <end position="187"/>
    </location>
</feature>
<evidence type="ECO:0000313" key="2">
    <source>
        <dbReference type="Proteomes" id="UP000694857"/>
    </source>
</evidence>
<name>A0A8B8Z8F4_BALMU</name>
<reference evidence="3" key="1">
    <citation type="submission" date="2025-08" db="UniProtKB">
        <authorList>
            <consortium name="RefSeq"/>
        </authorList>
    </citation>
    <scope>IDENTIFICATION</scope>
    <source>
        <tissue evidence="3">Epidermis and Blubber</tissue>
    </source>
</reference>
<dbReference type="AlphaFoldDB" id="A0A8B8Z8F4"/>
<proteinExistence type="predicted"/>
<feature type="region of interest" description="Disordered" evidence="1">
    <location>
        <begin position="215"/>
        <end position="239"/>
    </location>
</feature>
<feature type="region of interest" description="Disordered" evidence="1">
    <location>
        <begin position="160"/>
        <end position="194"/>
    </location>
</feature>